<keyword evidence="2" id="KW-1185">Reference proteome</keyword>
<protein>
    <recommendedName>
        <fullName evidence="3">Carboxypeptidase regulatory-like domain-containing protein</fullName>
    </recommendedName>
</protein>
<name>A0ABX7QMZ9_9GAMM</name>
<accession>A0ABX7QMZ9</accession>
<evidence type="ECO:0000313" key="2">
    <source>
        <dbReference type="Proteomes" id="UP000662770"/>
    </source>
</evidence>
<evidence type="ECO:0008006" key="3">
    <source>
        <dbReference type="Google" id="ProtNLM"/>
    </source>
</evidence>
<dbReference type="RefSeq" id="WP_207353380.1">
    <property type="nucleotide sequence ID" value="NZ_CP071503.1"/>
</dbReference>
<organism evidence="1 2">
    <name type="scientific">Shewanella avicenniae</name>
    <dbReference type="NCBI Taxonomy" id="2814294"/>
    <lineage>
        <taxon>Bacteria</taxon>
        <taxon>Pseudomonadati</taxon>
        <taxon>Pseudomonadota</taxon>
        <taxon>Gammaproteobacteria</taxon>
        <taxon>Alteromonadales</taxon>
        <taxon>Shewanellaceae</taxon>
        <taxon>Shewanella</taxon>
    </lineage>
</organism>
<gene>
    <name evidence="1" type="ORF">JYB87_10085</name>
</gene>
<dbReference type="EMBL" id="CP071503">
    <property type="protein sequence ID" value="QSX32135.1"/>
    <property type="molecule type" value="Genomic_DNA"/>
</dbReference>
<sequence length="156" mass="16722">MFNLNNAGISLVTAALFTLLVGCNGDDSKANEPVAVGECGAHGVPRINVRLHDSLDDALVIDDATVLIIEESETASQQDYAEYIPEGETHLAGEPGAYFTLMTINAISYNINIEVTAEGYNAAVVKNIPFELDSSCMAENNVSYDVYLCPLNTNCL</sequence>
<reference evidence="1 2" key="1">
    <citation type="submission" date="2021-03" db="EMBL/GenBank/DDBJ databases">
        <title>Novel species identification of genus Shewanella.</title>
        <authorList>
            <person name="Liu G."/>
            <person name="Zhang Q."/>
        </authorList>
    </citation>
    <scope>NUCLEOTIDE SEQUENCE [LARGE SCALE GENOMIC DNA]</scope>
    <source>
        <strain evidence="1 2">FJAT-51800</strain>
    </source>
</reference>
<proteinExistence type="predicted"/>
<dbReference type="Proteomes" id="UP000662770">
    <property type="component" value="Chromosome"/>
</dbReference>
<evidence type="ECO:0000313" key="1">
    <source>
        <dbReference type="EMBL" id="QSX32135.1"/>
    </source>
</evidence>